<evidence type="ECO:0000256" key="1">
    <source>
        <dbReference type="SAM" id="MobiDB-lite"/>
    </source>
</evidence>
<proteinExistence type="predicted"/>
<evidence type="ECO:0000313" key="3">
    <source>
        <dbReference type="Proteomes" id="UP001642464"/>
    </source>
</evidence>
<sequence>MAAKMGGAAAPAAASIASSSEAEKRKVEVEPNDDDIDPQIQELCDYFNIEDRWVKRLNETMRKRQDTKQEDIEKLYEVLERARSPTGLLTVKIGEMECGRFVGKIKPDKDVERLARKFRLDEPVASRLTELVHRRKQQGEPDRAQKDLHTIEQHLRYCKRTSAMATLLAGKLLEGDVDELPDLTEAEHVMEKYRLDEDAKSKLREIIEKRAVDAKEVLVQIKKHLDTSVNCSSMLCKIARPLIDHEHLPDPPERTKGKGKGEEKGD</sequence>
<dbReference type="EMBL" id="CAXAMM010000353">
    <property type="protein sequence ID" value="CAK8987139.1"/>
    <property type="molecule type" value="Genomic_DNA"/>
</dbReference>
<protein>
    <submittedName>
        <fullName evidence="2">Uncharacterized protein</fullName>
    </submittedName>
</protein>
<organism evidence="2 3">
    <name type="scientific">Durusdinium trenchii</name>
    <dbReference type="NCBI Taxonomy" id="1381693"/>
    <lineage>
        <taxon>Eukaryota</taxon>
        <taxon>Sar</taxon>
        <taxon>Alveolata</taxon>
        <taxon>Dinophyceae</taxon>
        <taxon>Suessiales</taxon>
        <taxon>Symbiodiniaceae</taxon>
        <taxon>Durusdinium</taxon>
    </lineage>
</organism>
<evidence type="ECO:0000313" key="2">
    <source>
        <dbReference type="EMBL" id="CAK8987139.1"/>
    </source>
</evidence>
<comment type="caution">
    <text evidence="2">The sequence shown here is derived from an EMBL/GenBank/DDBJ whole genome shotgun (WGS) entry which is preliminary data.</text>
</comment>
<name>A0ABP0HDB2_9DINO</name>
<keyword evidence="3" id="KW-1185">Reference proteome</keyword>
<reference evidence="2 3" key="1">
    <citation type="submission" date="2024-02" db="EMBL/GenBank/DDBJ databases">
        <authorList>
            <person name="Chen Y."/>
            <person name="Shah S."/>
            <person name="Dougan E. K."/>
            <person name="Thang M."/>
            <person name="Chan C."/>
        </authorList>
    </citation>
    <scope>NUCLEOTIDE SEQUENCE [LARGE SCALE GENOMIC DNA]</scope>
</reference>
<dbReference type="Proteomes" id="UP001642464">
    <property type="component" value="Unassembled WGS sequence"/>
</dbReference>
<accession>A0ABP0HDB2</accession>
<feature type="region of interest" description="Disordered" evidence="1">
    <location>
        <begin position="1"/>
        <end position="37"/>
    </location>
</feature>
<feature type="region of interest" description="Disordered" evidence="1">
    <location>
        <begin position="245"/>
        <end position="266"/>
    </location>
</feature>
<feature type="compositionally biased region" description="Low complexity" evidence="1">
    <location>
        <begin position="1"/>
        <end position="20"/>
    </location>
</feature>
<gene>
    <name evidence="2" type="ORF">SCF082_LOCUS850</name>
</gene>
<feature type="non-terminal residue" evidence="2">
    <location>
        <position position="266"/>
    </location>
</feature>